<organism evidence="2">
    <name type="scientific">Caulobacter sp. (strain K31)</name>
    <dbReference type="NCBI Taxonomy" id="366602"/>
    <lineage>
        <taxon>Bacteria</taxon>
        <taxon>Pseudomonadati</taxon>
        <taxon>Pseudomonadota</taxon>
        <taxon>Alphaproteobacteria</taxon>
        <taxon>Caulobacterales</taxon>
        <taxon>Caulobacteraceae</taxon>
        <taxon>Caulobacter</taxon>
    </lineage>
</organism>
<dbReference type="InterPro" id="IPR011990">
    <property type="entry name" value="TPR-like_helical_dom_sf"/>
</dbReference>
<accession>B0T187</accession>
<protein>
    <recommendedName>
        <fullName evidence="3">Sel1 domain protein repeat-containing protein</fullName>
    </recommendedName>
</protein>
<evidence type="ECO:0008006" key="3">
    <source>
        <dbReference type="Google" id="ProtNLM"/>
    </source>
</evidence>
<reference evidence="2" key="1">
    <citation type="submission" date="2008-01" db="EMBL/GenBank/DDBJ databases">
        <title>Complete sequence of chromosome of Caulobacter sp. K31.</title>
        <authorList>
            <consortium name="US DOE Joint Genome Institute"/>
            <person name="Copeland A."/>
            <person name="Lucas S."/>
            <person name="Lapidus A."/>
            <person name="Barry K."/>
            <person name="Glavina del Rio T."/>
            <person name="Dalin E."/>
            <person name="Tice H."/>
            <person name="Pitluck S."/>
            <person name="Bruce D."/>
            <person name="Goodwin L."/>
            <person name="Thompson L.S."/>
            <person name="Brettin T."/>
            <person name="Detter J.C."/>
            <person name="Han C."/>
            <person name="Schmutz J."/>
            <person name="Larimer F."/>
            <person name="Land M."/>
            <person name="Hauser L."/>
            <person name="Kyrpides N."/>
            <person name="Kim E."/>
            <person name="Stephens C."/>
            <person name="Richardson P."/>
        </authorList>
    </citation>
    <scope>NUCLEOTIDE SEQUENCE [LARGE SCALE GENOMIC DNA]</scope>
    <source>
        <strain evidence="2">K31</strain>
    </source>
</reference>
<feature type="chain" id="PRO_5002753259" description="Sel1 domain protein repeat-containing protein" evidence="1">
    <location>
        <begin position="18"/>
        <end position="161"/>
    </location>
</feature>
<dbReference type="HOGENOM" id="CLU_1640744_0_0_5"/>
<feature type="signal peptide" evidence="1">
    <location>
        <begin position="1"/>
        <end position="17"/>
    </location>
</feature>
<name>B0T187_CAUSK</name>
<dbReference type="OrthoDB" id="9796900at2"/>
<evidence type="ECO:0000313" key="2">
    <source>
        <dbReference type="EMBL" id="ABZ70644.1"/>
    </source>
</evidence>
<sequence length="161" mass="17249" precursor="true">MRNGTALLLLMASSGCAALSPPCEGRTFGQSQVEVLECRASKGDRVAALDLGRRYEHGDGLPVDWVKAADFYVQAAASEAPRSTLHLPPTSGERRGSLVIMSAGPARDGLPEAKLALASLVFRVARTDPERQEACRYARSVGAVGMLEMQTGGKRLREYCL</sequence>
<keyword evidence="1" id="KW-0732">Signal</keyword>
<dbReference type="PROSITE" id="PS51257">
    <property type="entry name" value="PROKAR_LIPOPROTEIN"/>
    <property type="match status" value="1"/>
</dbReference>
<proteinExistence type="predicted"/>
<dbReference type="STRING" id="366602.Caul_1514"/>
<dbReference type="EMBL" id="CP000927">
    <property type="protein sequence ID" value="ABZ70644.1"/>
    <property type="molecule type" value="Genomic_DNA"/>
</dbReference>
<dbReference type="AlphaFoldDB" id="B0T187"/>
<dbReference type="KEGG" id="cak:Caul_1514"/>
<evidence type="ECO:0000256" key="1">
    <source>
        <dbReference type="SAM" id="SignalP"/>
    </source>
</evidence>
<gene>
    <name evidence="2" type="ordered locus">Caul_1514</name>
</gene>
<dbReference type="Gene3D" id="1.25.40.10">
    <property type="entry name" value="Tetratricopeptide repeat domain"/>
    <property type="match status" value="1"/>
</dbReference>